<dbReference type="Pfam" id="PF13432">
    <property type="entry name" value="TPR_16"/>
    <property type="match status" value="1"/>
</dbReference>
<keyword evidence="5" id="KW-1185">Reference proteome</keyword>
<dbReference type="eggNOG" id="COG0457">
    <property type="taxonomic scope" value="Bacteria"/>
</dbReference>
<evidence type="ECO:0000256" key="2">
    <source>
        <dbReference type="ARBA" id="ARBA00022803"/>
    </source>
</evidence>
<dbReference type="STRING" id="1286171.EAL2_c09180"/>
<evidence type="ECO:0000256" key="3">
    <source>
        <dbReference type="PROSITE-ProRule" id="PRU00339"/>
    </source>
</evidence>
<dbReference type="OrthoDB" id="358807at2"/>
<dbReference type="InterPro" id="IPR011990">
    <property type="entry name" value="TPR-like_helical_dom_sf"/>
</dbReference>
<protein>
    <submittedName>
        <fullName evidence="4">Uncharacterized protein</fullName>
    </submittedName>
</protein>
<dbReference type="EMBL" id="CP007452">
    <property type="protein sequence ID" value="AHM56217.1"/>
    <property type="molecule type" value="Genomic_DNA"/>
</dbReference>
<feature type="repeat" description="TPR" evidence="3">
    <location>
        <begin position="330"/>
        <end position="363"/>
    </location>
</feature>
<dbReference type="InterPro" id="IPR019734">
    <property type="entry name" value="TPR_rpt"/>
</dbReference>
<organism evidence="4 5">
    <name type="scientific">Peptoclostridium acidaminophilum DSM 3953</name>
    <dbReference type="NCBI Taxonomy" id="1286171"/>
    <lineage>
        <taxon>Bacteria</taxon>
        <taxon>Bacillati</taxon>
        <taxon>Bacillota</taxon>
        <taxon>Clostridia</taxon>
        <taxon>Peptostreptococcales</taxon>
        <taxon>Peptoclostridiaceae</taxon>
        <taxon>Peptoclostridium</taxon>
    </lineage>
</organism>
<dbReference type="InterPro" id="IPR051685">
    <property type="entry name" value="Ycf3/AcsC/BcsC/TPR_MFPF"/>
</dbReference>
<dbReference type="SUPFAM" id="SSF48452">
    <property type="entry name" value="TPR-like"/>
    <property type="match status" value="1"/>
</dbReference>
<feature type="repeat" description="TPR" evidence="3">
    <location>
        <begin position="180"/>
        <end position="213"/>
    </location>
</feature>
<keyword evidence="1" id="KW-0677">Repeat</keyword>
<dbReference type="InterPro" id="IPR013105">
    <property type="entry name" value="TPR_2"/>
</dbReference>
<dbReference type="SMART" id="SM00028">
    <property type="entry name" value="TPR"/>
    <property type="match status" value="4"/>
</dbReference>
<dbReference type="Proteomes" id="UP000019591">
    <property type="component" value="Chromosome"/>
</dbReference>
<dbReference type="PANTHER" id="PTHR44943">
    <property type="entry name" value="CELLULOSE SYNTHASE OPERON PROTEIN C"/>
    <property type="match status" value="1"/>
</dbReference>
<dbReference type="AlphaFoldDB" id="W8TJ47"/>
<dbReference type="PATRIC" id="fig|1286171.3.peg.867"/>
<evidence type="ECO:0000313" key="5">
    <source>
        <dbReference type="Proteomes" id="UP000019591"/>
    </source>
</evidence>
<evidence type="ECO:0000313" key="4">
    <source>
        <dbReference type="EMBL" id="AHM56217.1"/>
    </source>
</evidence>
<feature type="repeat" description="TPR" evidence="3">
    <location>
        <begin position="296"/>
        <end position="329"/>
    </location>
</feature>
<accession>W8TJ47</accession>
<dbReference type="PANTHER" id="PTHR44943:SF8">
    <property type="entry name" value="TPR REPEAT-CONTAINING PROTEIN MJ0263"/>
    <property type="match status" value="1"/>
</dbReference>
<feature type="repeat" description="TPR" evidence="3">
    <location>
        <begin position="262"/>
        <end position="295"/>
    </location>
</feature>
<reference evidence="4 5" key="1">
    <citation type="journal article" date="2014" name="Genome Announc.">
        <title>Complete Genome Sequence of Amino Acid-Utilizing Eubacterium acidaminophilum al-2 (DSM 3953).</title>
        <authorList>
            <person name="Poehlein A."/>
            <person name="Andreesen J.R."/>
            <person name="Daniel R."/>
        </authorList>
    </citation>
    <scope>NUCLEOTIDE SEQUENCE [LARGE SCALE GENOMIC DNA]</scope>
    <source>
        <strain evidence="4 5">DSM 3953</strain>
    </source>
</reference>
<keyword evidence="2 3" id="KW-0802">TPR repeat</keyword>
<dbReference type="RefSeq" id="WP_025435233.1">
    <property type="nucleotide sequence ID" value="NZ_CP007452.1"/>
</dbReference>
<dbReference type="PROSITE" id="PS50005">
    <property type="entry name" value="TPR"/>
    <property type="match status" value="4"/>
</dbReference>
<gene>
    <name evidence="4" type="ORF">EAL2_c09180</name>
</gene>
<dbReference type="HOGENOM" id="CLU_064073_0_0_9"/>
<dbReference type="Gene3D" id="1.25.40.10">
    <property type="entry name" value="Tetratricopeptide repeat domain"/>
    <property type="match status" value="2"/>
</dbReference>
<sequence length="379" mass="42384">MKSRIEKYLIEMTKEISFITIKKSEELSLSGYSVPEEGLDVPVLTSELSELIKSGKAIKGISAASIIKGIVYMIGIDPQFPSNAEYKKMLDVLGDDINGYIQMQGINLANAGSFKESAVFFKALLELDEKNINGIYNYALVCQDLSKDYPQRGETNIAGDYSKEAKAAFELLVEEYPDFAKGYYNLGFYYFRAGDYVKAKETWQTAIDKGIDDELLGEIEELLGVCSDKFDIQDGIGMVLEGDPQSGLEMLLPHVNKHGGDWKLLFFTGLAYRQLGEVEEAKLYFGDILKLDPNNADAMVELGLCSAVNGELDDSLSYFEKALGLRPDNPEILCNIGMTHLSRGDLQKARAYILKSYKIDPQDEITLECIKELERHEKK</sequence>
<dbReference type="Pfam" id="PF07719">
    <property type="entry name" value="TPR_2"/>
    <property type="match status" value="1"/>
</dbReference>
<name>W8TJ47_PEPAC</name>
<dbReference type="KEGG" id="eac:EAL2_c09180"/>
<dbReference type="Pfam" id="PF13181">
    <property type="entry name" value="TPR_8"/>
    <property type="match status" value="1"/>
</dbReference>
<proteinExistence type="predicted"/>
<evidence type="ECO:0000256" key="1">
    <source>
        <dbReference type="ARBA" id="ARBA00022737"/>
    </source>
</evidence>